<sequence>MELLSALLPGSASAPKPDQLPPEMLDFTLLKTTVTLGPRLGRLSLPKRKSILTPGFIGNTSRGVIPHISQDNFSKTLNLNGVYLALEDFIEKLPQKTPPVFQYDVPQPLRKFVALPQDTLLVLGPRRNPPIPSPIHSTNKELGVLTSVGFKALSSEYYAAAARKLQPDIVVGLADIPFGQEAIGIKRKDKMSDRTEEWTRDMIAKKASLDKEEPSWGIFAPILPIDRDLQSWYLEHLVDDMADKISGVAIYDAYLLDDLSEELHHLPRLSFHAPASPHEILRQVGLGMDMFTIPFLTDATDAGIALDFTFPAPPKDTTTSSRQDLGLDMWSDTHATSVTPLSQGCECYACTTHHRAYVQHLLAAKEMLGWALIQIHNHAVLSSFFAGIRASIDADTFGADVAAFERYYESALPEKTGQGPRVRGYQFKAEEHAKPEKKNQRVFTKYDDAKIAELRLQAAHGQQPGSKPEMRDVIDDEALVGLLGLGPVDVDGARQVESLKLEDDVQTKSKVEDTP</sequence>
<name>A0ACB6RX13_9PLEO</name>
<comment type="caution">
    <text evidence="1">The sequence shown here is derived from an EMBL/GenBank/DDBJ whole genome shotgun (WGS) entry which is preliminary data.</text>
</comment>
<evidence type="ECO:0000313" key="2">
    <source>
        <dbReference type="Proteomes" id="UP000799754"/>
    </source>
</evidence>
<dbReference type="Proteomes" id="UP000799754">
    <property type="component" value="Unassembled WGS sequence"/>
</dbReference>
<organism evidence="1 2">
    <name type="scientific">Macroventuria anomochaeta</name>
    <dbReference type="NCBI Taxonomy" id="301207"/>
    <lineage>
        <taxon>Eukaryota</taxon>
        <taxon>Fungi</taxon>
        <taxon>Dikarya</taxon>
        <taxon>Ascomycota</taxon>
        <taxon>Pezizomycotina</taxon>
        <taxon>Dothideomycetes</taxon>
        <taxon>Pleosporomycetidae</taxon>
        <taxon>Pleosporales</taxon>
        <taxon>Pleosporineae</taxon>
        <taxon>Didymellaceae</taxon>
        <taxon>Macroventuria</taxon>
    </lineage>
</organism>
<proteinExistence type="predicted"/>
<accession>A0ACB6RX13</accession>
<evidence type="ECO:0000313" key="1">
    <source>
        <dbReference type="EMBL" id="KAF2626314.1"/>
    </source>
</evidence>
<gene>
    <name evidence="1" type="ORF">BU25DRAFT_411727</name>
</gene>
<reference evidence="1" key="1">
    <citation type="journal article" date="2020" name="Stud. Mycol.">
        <title>101 Dothideomycetes genomes: a test case for predicting lifestyles and emergence of pathogens.</title>
        <authorList>
            <person name="Haridas S."/>
            <person name="Albert R."/>
            <person name="Binder M."/>
            <person name="Bloem J."/>
            <person name="Labutti K."/>
            <person name="Salamov A."/>
            <person name="Andreopoulos B."/>
            <person name="Baker S."/>
            <person name="Barry K."/>
            <person name="Bills G."/>
            <person name="Bluhm B."/>
            <person name="Cannon C."/>
            <person name="Castanera R."/>
            <person name="Culley D."/>
            <person name="Daum C."/>
            <person name="Ezra D."/>
            <person name="Gonzalez J."/>
            <person name="Henrissat B."/>
            <person name="Kuo A."/>
            <person name="Liang C."/>
            <person name="Lipzen A."/>
            <person name="Lutzoni F."/>
            <person name="Magnuson J."/>
            <person name="Mondo S."/>
            <person name="Nolan M."/>
            <person name="Ohm R."/>
            <person name="Pangilinan J."/>
            <person name="Park H.-J."/>
            <person name="Ramirez L."/>
            <person name="Alfaro M."/>
            <person name="Sun H."/>
            <person name="Tritt A."/>
            <person name="Yoshinaga Y."/>
            <person name="Zwiers L.-H."/>
            <person name="Turgeon B."/>
            <person name="Goodwin S."/>
            <person name="Spatafora J."/>
            <person name="Crous P."/>
            <person name="Grigoriev I."/>
        </authorList>
    </citation>
    <scope>NUCLEOTIDE SEQUENCE</scope>
    <source>
        <strain evidence="1">CBS 525.71</strain>
    </source>
</reference>
<protein>
    <submittedName>
        <fullName evidence="1">tRNA-guanine transglycosylase</fullName>
    </submittedName>
</protein>
<keyword evidence="2" id="KW-1185">Reference proteome</keyword>
<dbReference type="EMBL" id="MU006721">
    <property type="protein sequence ID" value="KAF2626314.1"/>
    <property type="molecule type" value="Genomic_DNA"/>
</dbReference>